<dbReference type="InterPro" id="IPR043502">
    <property type="entry name" value="DNA/RNA_pol_sf"/>
</dbReference>
<sequence>MENEPAAHFPVLFARLGRVALEALSPLHGCALWESLAPFAHAEKIQLEAIDNEFKALTKCGTWFLVDLPPNATIVGCKWVYAIKKSAEGLEAHYLPEQKLLLTQTKYAKDLLHYARMHNSNPMPTPMMTSLKMSKNDSDPYEDPKQYRSIAGALQYLTITRPDLAFVVNKVSQFMHSPTIQHWKAVKRILRYLEEILNEDSDWTSDLDDRRSITGYCIYLGTNLIAWRSDKQSKIIRSTTEEEYRAIASA</sequence>
<dbReference type="RefSeq" id="XP_015970878.1">
    <property type="nucleotide sequence ID" value="XM_016115392.1"/>
</dbReference>
<proteinExistence type="predicted"/>
<dbReference type="PANTHER" id="PTHR11439">
    <property type="entry name" value="GAG-POL-RELATED RETROTRANSPOSON"/>
    <property type="match status" value="1"/>
</dbReference>
<dbReference type="SUPFAM" id="SSF56672">
    <property type="entry name" value="DNA/RNA polymerases"/>
    <property type="match status" value="1"/>
</dbReference>
<gene>
    <name evidence="2" type="primary">LOC107494335</name>
</gene>
<dbReference type="GeneID" id="107494335"/>
<keyword evidence="1" id="KW-1185">Reference proteome</keyword>
<dbReference type="PANTHER" id="PTHR11439:SF467">
    <property type="entry name" value="INTEGRASE CATALYTIC DOMAIN-CONTAINING PROTEIN"/>
    <property type="match status" value="1"/>
</dbReference>
<organism evidence="1 2">
    <name type="scientific">Arachis duranensis</name>
    <name type="common">Wild peanut</name>
    <dbReference type="NCBI Taxonomy" id="130453"/>
    <lineage>
        <taxon>Eukaryota</taxon>
        <taxon>Viridiplantae</taxon>
        <taxon>Streptophyta</taxon>
        <taxon>Embryophyta</taxon>
        <taxon>Tracheophyta</taxon>
        <taxon>Spermatophyta</taxon>
        <taxon>Magnoliopsida</taxon>
        <taxon>eudicotyledons</taxon>
        <taxon>Gunneridae</taxon>
        <taxon>Pentapetalae</taxon>
        <taxon>rosids</taxon>
        <taxon>fabids</taxon>
        <taxon>Fabales</taxon>
        <taxon>Fabaceae</taxon>
        <taxon>Papilionoideae</taxon>
        <taxon>50 kb inversion clade</taxon>
        <taxon>dalbergioids sensu lato</taxon>
        <taxon>Dalbergieae</taxon>
        <taxon>Pterocarpus clade</taxon>
        <taxon>Arachis</taxon>
    </lineage>
</organism>
<name>A0A6P4DTM9_ARADU</name>
<reference evidence="1" key="1">
    <citation type="journal article" date="2016" name="Nat. Genet.">
        <title>The genome sequences of Arachis duranensis and Arachis ipaensis, the diploid ancestors of cultivated peanut.</title>
        <authorList>
            <person name="Bertioli D.J."/>
            <person name="Cannon S.B."/>
            <person name="Froenicke L."/>
            <person name="Huang G."/>
            <person name="Farmer A.D."/>
            <person name="Cannon E.K."/>
            <person name="Liu X."/>
            <person name="Gao D."/>
            <person name="Clevenger J."/>
            <person name="Dash S."/>
            <person name="Ren L."/>
            <person name="Moretzsohn M.C."/>
            <person name="Shirasawa K."/>
            <person name="Huang W."/>
            <person name="Vidigal B."/>
            <person name="Abernathy B."/>
            <person name="Chu Y."/>
            <person name="Niederhuth C.E."/>
            <person name="Umale P."/>
            <person name="Araujo A.C."/>
            <person name="Kozik A."/>
            <person name="Kim K.D."/>
            <person name="Burow M.D."/>
            <person name="Varshney R.K."/>
            <person name="Wang X."/>
            <person name="Zhang X."/>
            <person name="Barkley N."/>
            <person name="Guimaraes P.M."/>
            <person name="Isobe S."/>
            <person name="Guo B."/>
            <person name="Liao B."/>
            <person name="Stalker H.T."/>
            <person name="Schmitz R.J."/>
            <person name="Scheffler B.E."/>
            <person name="Leal-Bertioli S.C."/>
            <person name="Xun X."/>
            <person name="Jackson S.A."/>
            <person name="Michelmore R."/>
            <person name="Ozias-Akins P."/>
        </authorList>
    </citation>
    <scope>NUCLEOTIDE SEQUENCE [LARGE SCALE GENOMIC DNA]</scope>
    <source>
        <strain evidence="1">cv. V14167</strain>
    </source>
</reference>
<dbReference type="Proteomes" id="UP000515211">
    <property type="component" value="Chromosome 6"/>
</dbReference>
<evidence type="ECO:0000313" key="1">
    <source>
        <dbReference type="Proteomes" id="UP000515211"/>
    </source>
</evidence>
<protein>
    <submittedName>
        <fullName evidence="2">Uncharacterized mitochondrial protein AtMg00810-like</fullName>
    </submittedName>
</protein>
<reference evidence="2" key="2">
    <citation type="submission" date="2025-08" db="UniProtKB">
        <authorList>
            <consortium name="RefSeq"/>
        </authorList>
    </citation>
    <scope>IDENTIFICATION</scope>
    <source>
        <tissue evidence="2">Whole plant</tissue>
    </source>
</reference>
<evidence type="ECO:0000313" key="2">
    <source>
        <dbReference type="RefSeq" id="XP_015970878.1"/>
    </source>
</evidence>
<dbReference type="CDD" id="cd09272">
    <property type="entry name" value="RNase_HI_RT_Ty1"/>
    <property type="match status" value="1"/>
</dbReference>
<dbReference type="KEGG" id="adu:107494335"/>
<dbReference type="AlphaFoldDB" id="A0A6P4DTM9"/>
<accession>A0A6P4DTM9</accession>